<dbReference type="InterPro" id="IPR001851">
    <property type="entry name" value="ABC_transp_permease"/>
</dbReference>
<dbReference type="Pfam" id="PF02653">
    <property type="entry name" value="BPD_transp_2"/>
    <property type="match status" value="1"/>
</dbReference>
<evidence type="ECO:0000256" key="5">
    <source>
        <dbReference type="ARBA" id="ARBA00022970"/>
    </source>
</evidence>
<evidence type="ECO:0000313" key="10">
    <source>
        <dbReference type="EMBL" id="MFC7124568.1"/>
    </source>
</evidence>
<evidence type="ECO:0000256" key="1">
    <source>
        <dbReference type="ARBA" id="ARBA00004651"/>
    </source>
</evidence>
<dbReference type="PANTHER" id="PTHR11795">
    <property type="entry name" value="BRANCHED-CHAIN AMINO ACID TRANSPORT SYSTEM PERMEASE PROTEIN LIVH"/>
    <property type="match status" value="1"/>
</dbReference>
<dbReference type="PANTHER" id="PTHR11795:SF442">
    <property type="entry name" value="ABC TRANSPORTER ATP-BINDING PROTEIN"/>
    <property type="match status" value="1"/>
</dbReference>
<keyword evidence="4 9" id="KW-0812">Transmembrane</keyword>
<evidence type="ECO:0000256" key="7">
    <source>
        <dbReference type="ARBA" id="ARBA00023136"/>
    </source>
</evidence>
<gene>
    <name evidence="10" type="ORF">ACFQJ7_00730</name>
</gene>
<keyword evidence="5" id="KW-0029">Amino-acid transport</keyword>
<protein>
    <submittedName>
        <fullName evidence="10">Branched-chain amino acid ABC transporter permease</fullName>
    </submittedName>
</protein>
<keyword evidence="7 9" id="KW-0472">Membrane</keyword>
<feature type="transmembrane region" description="Helical" evidence="9">
    <location>
        <begin position="139"/>
        <end position="160"/>
    </location>
</feature>
<dbReference type="EMBL" id="JBHSZQ010000001">
    <property type="protein sequence ID" value="MFC7124568.1"/>
    <property type="molecule type" value="Genomic_DNA"/>
</dbReference>
<feature type="transmembrane region" description="Helical" evidence="9">
    <location>
        <begin position="303"/>
        <end position="321"/>
    </location>
</feature>
<proteinExistence type="inferred from homology"/>
<comment type="subcellular location">
    <subcellularLocation>
        <location evidence="1">Cell membrane</location>
        <topology evidence="1">Multi-pass membrane protein</topology>
    </subcellularLocation>
</comment>
<keyword evidence="2" id="KW-0813">Transport</keyword>
<feature type="transmembrane region" description="Helical" evidence="9">
    <location>
        <begin position="249"/>
        <end position="269"/>
    </location>
</feature>
<reference evidence="10 11" key="1">
    <citation type="journal article" date="2014" name="Int. J. Syst. Evol. Microbiol.">
        <title>Complete genome sequence of Corynebacterium casei LMG S-19264T (=DSM 44701T), isolated from a smear-ripened cheese.</title>
        <authorList>
            <consortium name="US DOE Joint Genome Institute (JGI-PGF)"/>
            <person name="Walter F."/>
            <person name="Albersmeier A."/>
            <person name="Kalinowski J."/>
            <person name="Ruckert C."/>
        </authorList>
    </citation>
    <scope>NUCLEOTIDE SEQUENCE [LARGE SCALE GENOMIC DNA]</scope>
    <source>
        <strain evidence="10 11">CGMCC 4.7215</strain>
    </source>
</reference>
<organism evidence="10 11">
    <name type="scientific">Halovenus rubra</name>
    <dbReference type="NCBI Taxonomy" id="869890"/>
    <lineage>
        <taxon>Archaea</taxon>
        <taxon>Methanobacteriati</taxon>
        <taxon>Methanobacteriota</taxon>
        <taxon>Stenosarchaea group</taxon>
        <taxon>Halobacteria</taxon>
        <taxon>Halobacteriales</taxon>
        <taxon>Haloarculaceae</taxon>
        <taxon>Halovenus</taxon>
    </lineage>
</organism>
<feature type="transmembrane region" description="Helical" evidence="9">
    <location>
        <begin position="106"/>
        <end position="127"/>
    </location>
</feature>
<accession>A0ABD5WZZ3</accession>
<keyword evidence="3" id="KW-1003">Cell membrane</keyword>
<dbReference type="InterPro" id="IPR052157">
    <property type="entry name" value="BCAA_transport_permease"/>
</dbReference>
<evidence type="ECO:0000256" key="4">
    <source>
        <dbReference type="ARBA" id="ARBA00022692"/>
    </source>
</evidence>
<evidence type="ECO:0000256" key="8">
    <source>
        <dbReference type="ARBA" id="ARBA00037998"/>
    </source>
</evidence>
<feature type="transmembrane region" description="Helical" evidence="9">
    <location>
        <begin position="52"/>
        <end position="74"/>
    </location>
</feature>
<evidence type="ECO:0000256" key="9">
    <source>
        <dbReference type="SAM" id="Phobius"/>
    </source>
</evidence>
<evidence type="ECO:0000256" key="2">
    <source>
        <dbReference type="ARBA" id="ARBA00022448"/>
    </source>
</evidence>
<sequence length="360" mass="38015">MTALTTAALGSVEASLAAGVSGVPLAVGDISNLFTSPTELASVFIEGLAKASLYLMIASGLTLTFGLMDVINFAHGAFTMYGAYIAGTAVLTVGVGSMGAVSSVGVFVLLIIGVFVLLALLGVVFEVALIRRLYEYPPIYMILLTFGISITMEELMRIIVDYWNVNSGREAVGWSIPREETVPEVLQGTFDVAGISIGGLHPFQILLGVLTVAGIWYFLNETRYGLFVRAGVEDDEMARALGINIKRTFTVVFAIGSGLAGAAGVMLMWSPLWRVNVPLALGVLLPAFVIVIVGGLGSFKGTVVASVLVGMLDALATWAFQVKVVTFTDVDQLLIFAILVVMLILQPRGLFGVEGQGDHG</sequence>
<comment type="caution">
    <text evidence="10">The sequence shown here is derived from an EMBL/GenBank/DDBJ whole genome shotgun (WGS) entry which is preliminary data.</text>
</comment>
<feature type="transmembrane region" description="Helical" evidence="9">
    <location>
        <begin position="275"/>
        <end position="296"/>
    </location>
</feature>
<name>A0ABD5WZZ3_9EURY</name>
<dbReference type="GO" id="GO:0005886">
    <property type="term" value="C:plasma membrane"/>
    <property type="evidence" value="ECO:0007669"/>
    <property type="project" value="UniProtKB-SubCell"/>
</dbReference>
<dbReference type="RefSeq" id="WP_267637719.1">
    <property type="nucleotide sequence ID" value="NZ_JAODIY010000010.1"/>
</dbReference>
<evidence type="ECO:0000256" key="6">
    <source>
        <dbReference type="ARBA" id="ARBA00022989"/>
    </source>
</evidence>
<dbReference type="Proteomes" id="UP001596414">
    <property type="component" value="Unassembled WGS sequence"/>
</dbReference>
<dbReference type="CDD" id="cd06582">
    <property type="entry name" value="TM_PBP1_LivH_like"/>
    <property type="match status" value="1"/>
</dbReference>
<dbReference type="GO" id="GO:0006865">
    <property type="term" value="P:amino acid transport"/>
    <property type="evidence" value="ECO:0007669"/>
    <property type="project" value="UniProtKB-KW"/>
</dbReference>
<dbReference type="AlphaFoldDB" id="A0ABD5WZZ3"/>
<evidence type="ECO:0000256" key="3">
    <source>
        <dbReference type="ARBA" id="ARBA00022475"/>
    </source>
</evidence>
<keyword evidence="6 9" id="KW-1133">Transmembrane helix</keyword>
<feature type="transmembrane region" description="Helical" evidence="9">
    <location>
        <begin position="81"/>
        <end position="100"/>
    </location>
</feature>
<comment type="similarity">
    <text evidence="8">Belongs to the binding-protein-dependent transport system permease family. LivHM subfamily.</text>
</comment>
<feature type="transmembrane region" description="Helical" evidence="9">
    <location>
        <begin position="333"/>
        <end position="351"/>
    </location>
</feature>
<feature type="transmembrane region" description="Helical" evidence="9">
    <location>
        <begin position="200"/>
        <end position="219"/>
    </location>
</feature>
<evidence type="ECO:0000313" key="11">
    <source>
        <dbReference type="Proteomes" id="UP001596414"/>
    </source>
</evidence>